<feature type="site" description="Involved in the stabilization of negative charge on the oxyanion by the formation of the oxyanion hole" evidence="9">
    <location>
        <position position="114"/>
    </location>
</feature>
<organism evidence="10 11">
    <name type="scientific">Leptospirillum ferrooxidans (strain C2-3)</name>
    <dbReference type="NCBI Taxonomy" id="1162668"/>
    <lineage>
        <taxon>Bacteria</taxon>
        <taxon>Pseudomonadati</taxon>
        <taxon>Nitrospirota</taxon>
        <taxon>Nitrospiria</taxon>
        <taxon>Nitrospirales</taxon>
        <taxon>Nitrospiraceae</taxon>
        <taxon>Leptospirillum</taxon>
    </lineage>
</organism>
<feature type="binding site" evidence="9">
    <location>
        <position position="188"/>
    </location>
    <ligand>
        <name>substrate</name>
    </ligand>
</feature>
<evidence type="ECO:0000256" key="9">
    <source>
        <dbReference type="HAMAP-Rule" id="MF_01106"/>
    </source>
</evidence>
<sequence>MVKKDRGGVTFPEGFKAAGIHAGIKKKGALDLGLLVSEKEALIVGMFTVNKMKAAPVQISQRRVRRGIGMAIIVNSGNANACTGEQGMADAMLLTEKVGHYIGCSAQKVLPASTGVIGRNLPMTSILNALPALSEKISPKGYVDFSKAIMTTDTYPKSSQKEVLIGGKIVRIGGSAKGVGMIHPNMATMLVFITTDAVIEKDALRASLHQIVEEQFHTLSVDGDTSTNDSVYLMANQMAGNPVIGKGTEWHREFTQALMEVASELRNLLLRDAEGATKFLHLVIQGARSKSDAKKIASTIAKSLLVKTAFYGEDVNWGRIMAAIGNAGVPVRTEKILIAVGDVALVEHGVGLGVDQEEKALEVLKKSDITVTVHLGMGQMTAEYWTTDLSYEYVRINAGYKGRT</sequence>
<keyword evidence="3 9" id="KW-0055">Arginine biosynthesis</keyword>
<comment type="subunit">
    <text evidence="2 9">Heterotetramer of two alpha and two beta chains.</text>
</comment>
<dbReference type="Proteomes" id="UP000007382">
    <property type="component" value="Chromosome"/>
</dbReference>
<dbReference type="InterPro" id="IPR016117">
    <property type="entry name" value="ArgJ-like_dom_sf"/>
</dbReference>
<feature type="binding site" evidence="9">
    <location>
        <position position="177"/>
    </location>
    <ligand>
        <name>substrate</name>
    </ligand>
</feature>
<evidence type="ECO:0000256" key="6">
    <source>
        <dbReference type="ARBA" id="ARBA00022813"/>
    </source>
</evidence>
<dbReference type="EC" id="2.3.1.35" evidence="9"/>
<dbReference type="Pfam" id="PF01960">
    <property type="entry name" value="ArgJ"/>
    <property type="match status" value="1"/>
</dbReference>
<feature type="binding site" evidence="9">
    <location>
        <position position="397"/>
    </location>
    <ligand>
        <name>substrate</name>
    </ligand>
</feature>
<dbReference type="FunFam" id="3.60.70.12:FF:000001">
    <property type="entry name" value="Arginine biosynthesis bifunctional protein ArgJ, chloroplastic"/>
    <property type="match status" value="1"/>
</dbReference>
<feature type="site" description="Involved in the stabilization of negative charge on the oxyanion by the formation of the oxyanion hole" evidence="9">
    <location>
        <position position="115"/>
    </location>
</feature>
<dbReference type="Gene3D" id="3.10.20.340">
    <property type="entry name" value="ArgJ beta chain, C-terminal domain"/>
    <property type="match status" value="1"/>
</dbReference>
<comment type="caution">
    <text evidence="9">Lacks conserved residue(s) required for the propagation of feature annotation.</text>
</comment>
<feature type="active site" description="Nucleophile" evidence="9">
    <location>
        <position position="188"/>
    </location>
</feature>
<dbReference type="AlphaFoldDB" id="I0IRC7"/>
<evidence type="ECO:0000256" key="1">
    <source>
        <dbReference type="ARBA" id="ARBA00006774"/>
    </source>
</evidence>
<evidence type="ECO:0000313" key="11">
    <source>
        <dbReference type="Proteomes" id="UP000007382"/>
    </source>
</evidence>
<protein>
    <recommendedName>
        <fullName evidence="9">Arginine biosynthesis bifunctional protein ArgJ</fullName>
    </recommendedName>
    <domain>
        <recommendedName>
            <fullName evidence="9">Glutamate N-acetyltransferase</fullName>
            <ecNumber evidence="9">2.3.1.35</ecNumber>
        </recommendedName>
        <alternativeName>
            <fullName evidence="9">Ornithine acetyltransferase</fullName>
            <shortName evidence="9">OATase</shortName>
        </alternativeName>
        <alternativeName>
            <fullName evidence="9">Ornithine transacetylase</fullName>
        </alternativeName>
    </domain>
    <domain>
        <recommendedName>
            <fullName evidence="9">Amino-acid acetyltransferase</fullName>
            <ecNumber evidence="9">2.3.1.1</ecNumber>
        </recommendedName>
        <alternativeName>
            <fullName evidence="9">N-acetylglutamate synthase</fullName>
            <shortName evidence="9">AGSase</shortName>
        </alternativeName>
    </domain>
    <component>
        <recommendedName>
            <fullName evidence="9">Arginine biosynthesis bifunctional protein ArgJ alpha chain</fullName>
        </recommendedName>
    </component>
    <component>
        <recommendedName>
            <fullName evidence="9">Arginine biosynthesis bifunctional protein ArgJ beta chain</fullName>
        </recommendedName>
    </component>
</protein>
<comment type="similarity">
    <text evidence="1 9">Belongs to the ArgJ family.</text>
</comment>
<evidence type="ECO:0000256" key="5">
    <source>
        <dbReference type="ARBA" id="ARBA00022679"/>
    </source>
</evidence>
<dbReference type="EC" id="2.3.1.1" evidence="9"/>
<comment type="subcellular location">
    <subcellularLocation>
        <location evidence="9">Cytoplasm</location>
    </subcellularLocation>
</comment>
<reference evidence="10 11" key="1">
    <citation type="journal article" date="2012" name="J. Bacteriol.">
        <title>Complete Genome Sequence of Leptospirillum ferrooxidans Strain C2-3, Isolated from a Fresh Volcanic Ash Deposit on the Island of Miyake, Japan.</title>
        <authorList>
            <person name="Fujimura R."/>
            <person name="Sato Y."/>
            <person name="Nishizawa T."/>
            <person name="Oshima K."/>
            <person name="Kim S.-W."/>
            <person name="Hattori M."/>
            <person name="Kamijo T."/>
            <person name="Ohta H."/>
        </authorList>
    </citation>
    <scope>NUCLEOTIDE SEQUENCE [LARGE SCALE GENOMIC DNA]</scope>
    <source>
        <strain evidence="10 11">C2-3</strain>
    </source>
</reference>
<evidence type="ECO:0000256" key="3">
    <source>
        <dbReference type="ARBA" id="ARBA00022571"/>
    </source>
</evidence>
<dbReference type="NCBIfam" id="NF003802">
    <property type="entry name" value="PRK05388.1"/>
    <property type="match status" value="1"/>
</dbReference>
<comment type="pathway">
    <text evidence="9">Amino-acid biosynthesis; L-arginine biosynthesis; L-ornithine and N-acetyl-L-glutamate from L-glutamate and N(2)-acetyl-L-ornithine (cyclic): step 1/1.</text>
</comment>
<name>I0IRC7_LEPFC</name>
<keyword evidence="9" id="KW-0511">Multifunctional enzyme</keyword>
<evidence type="ECO:0000256" key="2">
    <source>
        <dbReference type="ARBA" id="ARBA00011475"/>
    </source>
</evidence>
<dbReference type="EMBL" id="AP012342">
    <property type="protein sequence ID" value="BAM07826.1"/>
    <property type="molecule type" value="Genomic_DNA"/>
</dbReference>
<dbReference type="Gene3D" id="3.60.70.12">
    <property type="entry name" value="L-amino peptidase D-ALA esterase/amidase"/>
    <property type="match status" value="1"/>
</dbReference>
<dbReference type="FunFam" id="3.10.20.340:FF:000001">
    <property type="entry name" value="Arginine biosynthesis bifunctional protein ArgJ, chloroplastic"/>
    <property type="match status" value="1"/>
</dbReference>
<dbReference type="STRING" id="1162668.LFE_2153"/>
<evidence type="ECO:0000256" key="8">
    <source>
        <dbReference type="ARBA" id="ARBA00049439"/>
    </source>
</evidence>
<keyword evidence="5 9" id="KW-0808">Transferase</keyword>
<proteinExistence type="inferred from homology"/>
<reference evidence="11" key="2">
    <citation type="submission" date="2012-03" db="EMBL/GenBank/DDBJ databases">
        <title>The complete genome sequence of the pioneer microbe on fresh volcanic deposit, Leptospirillum ferrooxidans strain C2-3.</title>
        <authorList>
            <person name="Fujimura R."/>
            <person name="Sato Y."/>
            <person name="Nishizawa T."/>
            <person name="Nanba K."/>
            <person name="Oshima K."/>
            <person name="Hattori M."/>
            <person name="Kamijo T."/>
            <person name="Ohta H."/>
        </authorList>
    </citation>
    <scope>NUCLEOTIDE SEQUENCE [LARGE SCALE GENOMIC DNA]</scope>
    <source>
        <strain evidence="11">C2-3</strain>
    </source>
</reference>
<dbReference type="PANTHER" id="PTHR23100">
    <property type="entry name" value="ARGININE BIOSYNTHESIS BIFUNCTIONAL PROTEIN ARGJ"/>
    <property type="match status" value="1"/>
</dbReference>
<dbReference type="MEROPS" id="T05.001"/>
<dbReference type="OrthoDB" id="9804242at2"/>
<dbReference type="RefSeq" id="WP_014450309.1">
    <property type="nucleotide sequence ID" value="NC_017094.1"/>
</dbReference>
<dbReference type="NCBIfam" id="TIGR00120">
    <property type="entry name" value="ArgJ"/>
    <property type="match status" value="1"/>
</dbReference>
<dbReference type="GO" id="GO:0006526">
    <property type="term" value="P:L-arginine biosynthetic process"/>
    <property type="evidence" value="ECO:0007669"/>
    <property type="project" value="UniProtKB-UniRule"/>
</dbReference>
<dbReference type="SUPFAM" id="SSF56266">
    <property type="entry name" value="DmpA/ArgJ-like"/>
    <property type="match status" value="1"/>
</dbReference>
<feature type="site" description="Cleavage; by autolysis" evidence="9">
    <location>
        <begin position="187"/>
        <end position="188"/>
    </location>
</feature>
<dbReference type="GO" id="GO:0006592">
    <property type="term" value="P:ornithine biosynthetic process"/>
    <property type="evidence" value="ECO:0007669"/>
    <property type="project" value="TreeGrafter"/>
</dbReference>
<dbReference type="HAMAP" id="MF_01106">
    <property type="entry name" value="ArgJ"/>
    <property type="match status" value="1"/>
</dbReference>
<dbReference type="KEGG" id="lfc:LFE_2153"/>
<dbReference type="HOGENOM" id="CLU_027172_1_0_0"/>
<gene>
    <name evidence="9 10" type="primary">argJ</name>
    <name evidence="10" type="ordered locus">LFE_2153</name>
</gene>
<dbReference type="GO" id="GO:0005737">
    <property type="term" value="C:cytoplasm"/>
    <property type="evidence" value="ECO:0007669"/>
    <property type="project" value="UniProtKB-SubCell"/>
</dbReference>
<comment type="catalytic activity">
    <reaction evidence="9">
        <text>L-glutamate + acetyl-CoA = N-acetyl-L-glutamate + CoA + H(+)</text>
        <dbReference type="Rhea" id="RHEA:24292"/>
        <dbReference type="ChEBI" id="CHEBI:15378"/>
        <dbReference type="ChEBI" id="CHEBI:29985"/>
        <dbReference type="ChEBI" id="CHEBI:44337"/>
        <dbReference type="ChEBI" id="CHEBI:57287"/>
        <dbReference type="ChEBI" id="CHEBI:57288"/>
        <dbReference type="EC" id="2.3.1.1"/>
    </reaction>
</comment>
<evidence type="ECO:0000313" key="10">
    <source>
        <dbReference type="EMBL" id="BAM07826.1"/>
    </source>
</evidence>
<dbReference type="PATRIC" id="fig|1162668.3.peg.2551"/>
<keyword evidence="6 9" id="KW-0068">Autocatalytic cleavage</keyword>
<dbReference type="GO" id="GO:0004042">
    <property type="term" value="F:L-glutamate N-acetyltransferase activity"/>
    <property type="evidence" value="ECO:0007669"/>
    <property type="project" value="UniProtKB-UniRule"/>
</dbReference>
<keyword evidence="11" id="KW-1185">Reference proteome</keyword>
<comment type="catalytic activity">
    <reaction evidence="8 9">
        <text>N(2)-acetyl-L-ornithine + L-glutamate = N-acetyl-L-glutamate + L-ornithine</text>
        <dbReference type="Rhea" id="RHEA:15349"/>
        <dbReference type="ChEBI" id="CHEBI:29985"/>
        <dbReference type="ChEBI" id="CHEBI:44337"/>
        <dbReference type="ChEBI" id="CHEBI:46911"/>
        <dbReference type="ChEBI" id="CHEBI:57805"/>
        <dbReference type="EC" id="2.3.1.35"/>
    </reaction>
</comment>
<dbReference type="PANTHER" id="PTHR23100:SF0">
    <property type="entry name" value="ARGININE BIOSYNTHESIS BIFUNCTIONAL PROTEIN ARGJ, MITOCHONDRIAL"/>
    <property type="match status" value="1"/>
</dbReference>
<comment type="pathway">
    <text evidence="9">Amino-acid biosynthesis; L-arginine biosynthesis; N(2)-acetyl-L-ornithine from L-glutamate: step 1/4.</text>
</comment>
<accession>I0IRC7</accession>
<feature type="chain" id="PRO_5023219610" description="Arginine biosynthesis bifunctional protein ArgJ alpha chain" evidence="9">
    <location>
        <begin position="1"/>
        <end position="187"/>
    </location>
</feature>
<feature type="chain" id="PRO_5023219609" description="Arginine biosynthesis bifunctional protein ArgJ beta chain" evidence="9">
    <location>
        <begin position="188"/>
        <end position="404"/>
    </location>
</feature>
<dbReference type="UniPathway" id="UPA00068">
    <property type="reaction ID" value="UER00106"/>
</dbReference>
<keyword evidence="4 9" id="KW-0028">Amino-acid biosynthesis</keyword>
<feature type="binding site" evidence="9">
    <location>
        <position position="151"/>
    </location>
    <ligand>
        <name>substrate</name>
    </ligand>
</feature>
<evidence type="ECO:0000256" key="4">
    <source>
        <dbReference type="ARBA" id="ARBA00022605"/>
    </source>
</evidence>
<dbReference type="GO" id="GO:0004358">
    <property type="term" value="F:L-glutamate N-acetyltransferase activity, acting on acetyl-L-ornithine as donor"/>
    <property type="evidence" value="ECO:0007669"/>
    <property type="project" value="UniProtKB-UniRule"/>
</dbReference>
<dbReference type="eggNOG" id="COG1364">
    <property type="taxonomic scope" value="Bacteria"/>
</dbReference>
<evidence type="ECO:0000256" key="7">
    <source>
        <dbReference type="ARBA" id="ARBA00023315"/>
    </source>
</evidence>
<keyword evidence="7 9" id="KW-0012">Acyltransferase</keyword>
<comment type="function">
    <text evidence="9">Catalyzes two activities which are involved in the cyclic version of arginine biosynthesis: the synthesis of N-acetylglutamate from glutamate and acetyl-CoA as the acetyl donor, and of ornithine by transacetylation between N(2)-acetylornithine and glutamate.</text>
</comment>
<dbReference type="InterPro" id="IPR042195">
    <property type="entry name" value="ArgJ_beta_C"/>
</dbReference>
<feature type="binding site" evidence="9">
    <location>
        <position position="274"/>
    </location>
    <ligand>
        <name>substrate</name>
    </ligand>
</feature>
<dbReference type="InterPro" id="IPR002813">
    <property type="entry name" value="Arg_biosynth_ArgJ"/>
</dbReference>
<dbReference type="CDD" id="cd02152">
    <property type="entry name" value="OAT"/>
    <property type="match status" value="1"/>
</dbReference>
<keyword evidence="9" id="KW-0963">Cytoplasm</keyword>